<gene>
    <name evidence="3" type="primary">11421172</name>
    <name evidence="1" type="ordered locus">MTR_2g009450</name>
    <name evidence="2" type="ORF">MtrunA17_Chr2g0279541</name>
</gene>
<dbReference type="Gramene" id="rna7314">
    <property type="protein sequence ID" value="RHN71688.1"/>
    <property type="gene ID" value="gene7314"/>
</dbReference>
<dbReference type="HOGENOM" id="CLU_130664_1_0_1"/>
<reference evidence="2" key="4">
    <citation type="journal article" date="2018" name="Nat. Plants">
        <title>Whole-genome landscape of Medicago truncatula symbiotic genes.</title>
        <authorList>
            <person name="Pecrix Y."/>
            <person name="Gamas P."/>
            <person name="Carrere S."/>
        </authorList>
    </citation>
    <scope>NUCLEOTIDE SEQUENCE</scope>
    <source>
        <tissue evidence="2">Leaves</tissue>
    </source>
</reference>
<dbReference type="KEGG" id="mtr:11421172"/>
<accession>G7IPN4</accession>
<sequence length="92" mass="9923">MASYNSFILAIFIAISFSNMDITLAARNLLQTTNPTTPTLPKPTLLPPLPTIPAALPKPTQPSIPQFTLPPLPNTLPTIFPFFSPPPSKTNP</sequence>
<name>G7IPN4_MEDTR</name>
<dbReference type="EnsemblPlants" id="AES63507">
    <property type="protein sequence ID" value="AES63507"/>
    <property type="gene ID" value="MTR_2g009450"/>
</dbReference>
<proteinExistence type="predicted"/>
<dbReference type="PaxDb" id="3880-AES63507"/>
<dbReference type="OMA" id="NDVCYAS"/>
<dbReference type="Proteomes" id="UP000265566">
    <property type="component" value="Chromosome 2"/>
</dbReference>
<evidence type="ECO:0000313" key="4">
    <source>
        <dbReference type="Proteomes" id="UP000002051"/>
    </source>
</evidence>
<dbReference type="EMBL" id="CM001218">
    <property type="protein sequence ID" value="AES63507.1"/>
    <property type="molecule type" value="Genomic_DNA"/>
</dbReference>
<dbReference type="PANTHER" id="PTHR48216:SF1">
    <property type="match status" value="1"/>
</dbReference>
<organism evidence="1 4">
    <name type="scientific">Medicago truncatula</name>
    <name type="common">Barrel medic</name>
    <name type="synonym">Medicago tribuloides</name>
    <dbReference type="NCBI Taxonomy" id="3880"/>
    <lineage>
        <taxon>Eukaryota</taxon>
        <taxon>Viridiplantae</taxon>
        <taxon>Streptophyta</taxon>
        <taxon>Embryophyta</taxon>
        <taxon>Tracheophyta</taxon>
        <taxon>Spermatophyta</taxon>
        <taxon>Magnoliopsida</taxon>
        <taxon>eudicotyledons</taxon>
        <taxon>Gunneridae</taxon>
        <taxon>Pentapetalae</taxon>
        <taxon>rosids</taxon>
        <taxon>fabids</taxon>
        <taxon>Fabales</taxon>
        <taxon>Fabaceae</taxon>
        <taxon>Papilionoideae</taxon>
        <taxon>50 kb inversion clade</taxon>
        <taxon>NPAAA clade</taxon>
        <taxon>Hologalegina</taxon>
        <taxon>IRL clade</taxon>
        <taxon>Trifolieae</taxon>
        <taxon>Medicago</taxon>
    </lineage>
</organism>
<reference evidence="1 4" key="2">
    <citation type="journal article" date="2014" name="BMC Genomics">
        <title>An improved genome release (version Mt4.0) for the model legume Medicago truncatula.</title>
        <authorList>
            <person name="Tang H."/>
            <person name="Krishnakumar V."/>
            <person name="Bidwell S."/>
            <person name="Rosen B."/>
            <person name="Chan A."/>
            <person name="Zhou S."/>
            <person name="Gentzbittel L."/>
            <person name="Childs K.L."/>
            <person name="Yandell M."/>
            <person name="Gundlach H."/>
            <person name="Mayer K.F."/>
            <person name="Schwartz D.C."/>
            <person name="Town C.D."/>
        </authorList>
    </citation>
    <scope>GENOME REANNOTATION</scope>
    <source>
        <strain evidence="3 4">cv. Jemalong A17</strain>
    </source>
</reference>
<dbReference type="EMBL" id="PSQE01000002">
    <property type="protein sequence ID" value="RHN71688.1"/>
    <property type="molecule type" value="Genomic_DNA"/>
</dbReference>
<dbReference type="PANTHER" id="PTHR48216">
    <property type="match status" value="1"/>
</dbReference>
<dbReference type="AlphaFoldDB" id="G7IPN4"/>
<evidence type="ECO:0000313" key="2">
    <source>
        <dbReference type="EMBL" id="RHN71688.1"/>
    </source>
</evidence>
<dbReference type="Proteomes" id="UP000002051">
    <property type="component" value="Chromosome 2"/>
</dbReference>
<evidence type="ECO:0000313" key="3">
    <source>
        <dbReference type="EnsemblPlants" id="AES63507"/>
    </source>
</evidence>
<protein>
    <submittedName>
        <fullName evidence="1">Leguminosin group485 secreted peptide</fullName>
    </submittedName>
</protein>
<keyword evidence="4" id="KW-1185">Reference proteome</keyword>
<reference evidence="3" key="3">
    <citation type="submission" date="2015-04" db="UniProtKB">
        <authorList>
            <consortium name="EnsemblPlants"/>
        </authorList>
    </citation>
    <scope>IDENTIFICATION</scope>
    <source>
        <strain evidence="3">cv. Jemalong A17</strain>
    </source>
</reference>
<reference evidence="1 4" key="1">
    <citation type="journal article" date="2011" name="Nature">
        <title>The Medicago genome provides insight into the evolution of rhizobial symbioses.</title>
        <authorList>
            <person name="Young N.D."/>
            <person name="Debelle F."/>
            <person name="Oldroyd G.E."/>
            <person name="Geurts R."/>
            <person name="Cannon S.B."/>
            <person name="Udvardi M.K."/>
            <person name="Benedito V.A."/>
            <person name="Mayer K.F."/>
            <person name="Gouzy J."/>
            <person name="Schoof H."/>
            <person name="Van de Peer Y."/>
            <person name="Proost S."/>
            <person name="Cook D.R."/>
            <person name="Meyers B.C."/>
            <person name="Spannagl M."/>
            <person name="Cheung F."/>
            <person name="De Mita S."/>
            <person name="Krishnakumar V."/>
            <person name="Gundlach H."/>
            <person name="Zhou S."/>
            <person name="Mudge J."/>
            <person name="Bharti A.K."/>
            <person name="Murray J.D."/>
            <person name="Naoumkina M.A."/>
            <person name="Rosen B."/>
            <person name="Silverstein K.A."/>
            <person name="Tang H."/>
            <person name="Rombauts S."/>
            <person name="Zhao P.X."/>
            <person name="Zhou P."/>
            <person name="Barbe V."/>
            <person name="Bardou P."/>
            <person name="Bechner M."/>
            <person name="Bellec A."/>
            <person name="Berger A."/>
            <person name="Berges H."/>
            <person name="Bidwell S."/>
            <person name="Bisseling T."/>
            <person name="Choisne N."/>
            <person name="Couloux A."/>
            <person name="Denny R."/>
            <person name="Deshpande S."/>
            <person name="Dai X."/>
            <person name="Doyle J.J."/>
            <person name="Dudez A.M."/>
            <person name="Farmer A.D."/>
            <person name="Fouteau S."/>
            <person name="Franken C."/>
            <person name="Gibelin C."/>
            <person name="Gish J."/>
            <person name="Goldstein S."/>
            <person name="Gonzalez A.J."/>
            <person name="Green P.J."/>
            <person name="Hallab A."/>
            <person name="Hartog M."/>
            <person name="Hua A."/>
            <person name="Humphray S.J."/>
            <person name="Jeong D.H."/>
            <person name="Jing Y."/>
            <person name="Jocker A."/>
            <person name="Kenton S.M."/>
            <person name="Kim D.J."/>
            <person name="Klee K."/>
            <person name="Lai H."/>
            <person name="Lang C."/>
            <person name="Lin S."/>
            <person name="Macmil S.L."/>
            <person name="Magdelenat G."/>
            <person name="Matthews L."/>
            <person name="McCorrison J."/>
            <person name="Monaghan E.L."/>
            <person name="Mun J.H."/>
            <person name="Najar F.Z."/>
            <person name="Nicholson C."/>
            <person name="Noirot C."/>
            <person name="O'Bleness M."/>
            <person name="Paule C.R."/>
            <person name="Poulain J."/>
            <person name="Prion F."/>
            <person name="Qin B."/>
            <person name="Qu C."/>
            <person name="Retzel E.F."/>
            <person name="Riddle C."/>
            <person name="Sallet E."/>
            <person name="Samain S."/>
            <person name="Samson N."/>
            <person name="Sanders I."/>
            <person name="Saurat O."/>
            <person name="Scarpelli C."/>
            <person name="Schiex T."/>
            <person name="Segurens B."/>
            <person name="Severin A.J."/>
            <person name="Sherrier D.J."/>
            <person name="Shi R."/>
            <person name="Sims S."/>
            <person name="Singer S.R."/>
            <person name="Sinharoy S."/>
            <person name="Sterck L."/>
            <person name="Viollet A."/>
            <person name="Wang B.B."/>
            <person name="Wang K."/>
            <person name="Wang M."/>
            <person name="Wang X."/>
            <person name="Warfsmann J."/>
            <person name="Weissenbach J."/>
            <person name="White D.D."/>
            <person name="White J.D."/>
            <person name="Wiley G.B."/>
            <person name="Wincker P."/>
            <person name="Xing Y."/>
            <person name="Yang L."/>
            <person name="Yao Z."/>
            <person name="Ying F."/>
            <person name="Zhai J."/>
            <person name="Zhou L."/>
            <person name="Zuber A."/>
            <person name="Denarie J."/>
            <person name="Dixon R.A."/>
            <person name="May G.D."/>
            <person name="Schwartz D.C."/>
            <person name="Rogers J."/>
            <person name="Quetier F."/>
            <person name="Town C.D."/>
            <person name="Roe B.A."/>
        </authorList>
    </citation>
    <scope>NUCLEOTIDE SEQUENCE [LARGE SCALE GENOMIC DNA]</scope>
    <source>
        <strain evidence="1">A17</strain>
        <strain evidence="3 4">cv. Jemalong A17</strain>
    </source>
</reference>
<evidence type="ECO:0000313" key="1">
    <source>
        <dbReference type="EMBL" id="AES63507.1"/>
    </source>
</evidence>